<protein>
    <submittedName>
        <fullName evidence="1">Uncharacterized protein</fullName>
    </submittedName>
</protein>
<name>A0A9P4QKC5_9PLEO</name>
<evidence type="ECO:0000313" key="1">
    <source>
        <dbReference type="EMBL" id="KAF2727073.1"/>
    </source>
</evidence>
<keyword evidence="2" id="KW-1185">Reference proteome</keyword>
<sequence length="59" mass="6732">MPRCCTATELVVIINKLHQEKYTSRNWHLVRLEVPTRVAASHGFVRDSSYKAGENFSAL</sequence>
<accession>A0A9P4QKC5</accession>
<evidence type="ECO:0000313" key="2">
    <source>
        <dbReference type="Proteomes" id="UP000799444"/>
    </source>
</evidence>
<reference evidence="1" key="1">
    <citation type="journal article" date="2020" name="Stud. Mycol.">
        <title>101 Dothideomycetes genomes: a test case for predicting lifestyles and emergence of pathogens.</title>
        <authorList>
            <person name="Haridas S."/>
            <person name="Albert R."/>
            <person name="Binder M."/>
            <person name="Bloem J."/>
            <person name="Labutti K."/>
            <person name="Salamov A."/>
            <person name="Andreopoulos B."/>
            <person name="Baker S."/>
            <person name="Barry K."/>
            <person name="Bills G."/>
            <person name="Bluhm B."/>
            <person name="Cannon C."/>
            <person name="Castanera R."/>
            <person name="Culley D."/>
            <person name="Daum C."/>
            <person name="Ezra D."/>
            <person name="Gonzalez J."/>
            <person name="Henrissat B."/>
            <person name="Kuo A."/>
            <person name="Liang C."/>
            <person name="Lipzen A."/>
            <person name="Lutzoni F."/>
            <person name="Magnuson J."/>
            <person name="Mondo S."/>
            <person name="Nolan M."/>
            <person name="Ohm R."/>
            <person name="Pangilinan J."/>
            <person name="Park H.-J."/>
            <person name="Ramirez L."/>
            <person name="Alfaro M."/>
            <person name="Sun H."/>
            <person name="Tritt A."/>
            <person name="Yoshinaga Y."/>
            <person name="Zwiers L.-H."/>
            <person name="Turgeon B."/>
            <person name="Goodwin S."/>
            <person name="Spatafora J."/>
            <person name="Crous P."/>
            <person name="Grigoriev I."/>
        </authorList>
    </citation>
    <scope>NUCLEOTIDE SEQUENCE</scope>
    <source>
        <strain evidence="1">CBS 125425</strain>
    </source>
</reference>
<gene>
    <name evidence="1" type="ORF">EJ04DRAFT_517489</name>
</gene>
<dbReference type="AlphaFoldDB" id="A0A9P4QKC5"/>
<dbReference type="EMBL" id="ML996358">
    <property type="protein sequence ID" value="KAF2727073.1"/>
    <property type="molecule type" value="Genomic_DNA"/>
</dbReference>
<comment type="caution">
    <text evidence="1">The sequence shown here is derived from an EMBL/GenBank/DDBJ whole genome shotgun (WGS) entry which is preliminary data.</text>
</comment>
<proteinExistence type="predicted"/>
<organism evidence="1 2">
    <name type="scientific">Polyplosphaeria fusca</name>
    <dbReference type="NCBI Taxonomy" id="682080"/>
    <lineage>
        <taxon>Eukaryota</taxon>
        <taxon>Fungi</taxon>
        <taxon>Dikarya</taxon>
        <taxon>Ascomycota</taxon>
        <taxon>Pezizomycotina</taxon>
        <taxon>Dothideomycetes</taxon>
        <taxon>Pleosporomycetidae</taxon>
        <taxon>Pleosporales</taxon>
        <taxon>Tetraplosphaeriaceae</taxon>
        <taxon>Polyplosphaeria</taxon>
    </lineage>
</organism>
<dbReference type="Proteomes" id="UP000799444">
    <property type="component" value="Unassembled WGS sequence"/>
</dbReference>